<accession>A0A4R7K4P3</accession>
<dbReference type="EMBL" id="SOAY01000011">
    <property type="protein sequence ID" value="TDT45464.1"/>
    <property type="molecule type" value="Genomic_DNA"/>
</dbReference>
<proteinExistence type="predicted"/>
<sequence>MVASIVRFNIQRYLKYVKRELMYHVKNPKTIVLLKVFEHQNAKSNILLSTSIFFYDYNAAFKSSFACAKAESDKSLPLSI</sequence>
<reference evidence="1 2" key="1">
    <citation type="submission" date="2019-03" db="EMBL/GenBank/DDBJ databases">
        <title>Genomic Encyclopedia of Archaeal and Bacterial Type Strains, Phase II (KMG-II): from individual species to whole genera.</title>
        <authorList>
            <person name="Goeker M."/>
        </authorList>
    </citation>
    <scope>NUCLEOTIDE SEQUENCE [LARGE SCALE GENOMIC DNA]</scope>
    <source>
        <strain evidence="1 2">DSM 25233</strain>
    </source>
</reference>
<evidence type="ECO:0000313" key="2">
    <source>
        <dbReference type="Proteomes" id="UP000294749"/>
    </source>
</evidence>
<name>A0A4R7K4P3_9FLAO</name>
<keyword evidence="2" id="KW-1185">Reference proteome</keyword>
<evidence type="ECO:0000313" key="1">
    <source>
        <dbReference type="EMBL" id="TDT45464.1"/>
    </source>
</evidence>
<dbReference type="AlphaFoldDB" id="A0A4R7K4P3"/>
<comment type="caution">
    <text evidence="1">The sequence shown here is derived from an EMBL/GenBank/DDBJ whole genome shotgun (WGS) entry which is preliminary data.</text>
</comment>
<protein>
    <submittedName>
        <fullName evidence="1">Uncharacterized protein</fullName>
    </submittedName>
</protein>
<dbReference type="Proteomes" id="UP000294749">
    <property type="component" value="Unassembled WGS sequence"/>
</dbReference>
<organism evidence="1 2">
    <name type="scientific">Maribacter spongiicola</name>
    <dbReference type="NCBI Taxonomy" id="1206753"/>
    <lineage>
        <taxon>Bacteria</taxon>
        <taxon>Pseudomonadati</taxon>
        <taxon>Bacteroidota</taxon>
        <taxon>Flavobacteriia</taxon>
        <taxon>Flavobacteriales</taxon>
        <taxon>Flavobacteriaceae</taxon>
        <taxon>Maribacter</taxon>
    </lineage>
</organism>
<gene>
    <name evidence="1" type="ORF">CLV90_2552</name>
</gene>